<dbReference type="AlphaFoldDB" id="A0A252EM00"/>
<feature type="region of interest" description="Disordered" evidence="1">
    <location>
        <begin position="1"/>
        <end position="38"/>
    </location>
</feature>
<organism evidence="2 3">
    <name type="scientific">Acetobacter senegalensis</name>
    <dbReference type="NCBI Taxonomy" id="446692"/>
    <lineage>
        <taxon>Bacteria</taxon>
        <taxon>Pseudomonadati</taxon>
        <taxon>Pseudomonadota</taxon>
        <taxon>Alphaproteobacteria</taxon>
        <taxon>Acetobacterales</taxon>
        <taxon>Acetobacteraceae</taxon>
        <taxon>Acetobacter</taxon>
    </lineage>
</organism>
<evidence type="ECO:0000256" key="1">
    <source>
        <dbReference type="SAM" id="MobiDB-lite"/>
    </source>
</evidence>
<gene>
    <name evidence="2" type="ORF">HK16_18310</name>
</gene>
<reference evidence="2 3" key="1">
    <citation type="submission" date="2014-06" db="EMBL/GenBank/DDBJ databases">
        <authorList>
            <person name="Ju J."/>
            <person name="Zhang J."/>
        </authorList>
    </citation>
    <scope>NUCLEOTIDE SEQUENCE [LARGE SCALE GENOMIC DNA]</scope>
    <source>
        <strain evidence="2">DmL_050</strain>
    </source>
</reference>
<proteinExistence type="predicted"/>
<evidence type="ECO:0000313" key="3">
    <source>
        <dbReference type="Proteomes" id="UP000195072"/>
    </source>
</evidence>
<protein>
    <submittedName>
        <fullName evidence="2">Uncharacterized protein</fullName>
    </submittedName>
</protein>
<comment type="caution">
    <text evidence="2">The sequence shown here is derived from an EMBL/GenBank/DDBJ whole genome shotgun (WGS) entry which is preliminary data.</text>
</comment>
<evidence type="ECO:0000313" key="2">
    <source>
        <dbReference type="EMBL" id="OUL67439.1"/>
    </source>
</evidence>
<accession>A0A252EM00</accession>
<name>A0A252EM00_9PROT</name>
<dbReference type="Proteomes" id="UP000195072">
    <property type="component" value="Unassembled WGS sequence"/>
</dbReference>
<sequence length="143" mass="16888">MKLHACIDQERKRQKERTAMTDDLPDRQEEPDNPDADDRMFHACFSLLGEFVEQELGSTSQGYDKEQGRLYRGYRLHSANDRDKAAIDLWLWYRDDLPRETAVCDHAIATITADNLIDHEQISEDLKDQKLRDLIDIRRQLWI</sequence>
<dbReference type="EMBL" id="JOOZ01000008">
    <property type="protein sequence ID" value="OUL67439.1"/>
    <property type="molecule type" value="Genomic_DNA"/>
</dbReference>